<organism evidence="2 4">
    <name type="scientific">Methylobacterium oxalidis</name>
    <dbReference type="NCBI Taxonomy" id="944322"/>
    <lineage>
        <taxon>Bacteria</taxon>
        <taxon>Pseudomonadati</taxon>
        <taxon>Pseudomonadota</taxon>
        <taxon>Alphaproteobacteria</taxon>
        <taxon>Hyphomicrobiales</taxon>
        <taxon>Methylobacteriaceae</taxon>
        <taxon>Methylobacterium</taxon>
    </lineage>
</organism>
<keyword evidence="2" id="KW-0378">Hydrolase</keyword>
<proteinExistence type="predicted"/>
<evidence type="ECO:0000313" key="3">
    <source>
        <dbReference type="EMBL" id="GLS67040.1"/>
    </source>
</evidence>
<reference evidence="3" key="1">
    <citation type="journal article" date="2014" name="Int. J. Syst. Evol. Microbiol.">
        <title>Complete genome of a new Firmicutes species belonging to the dominant human colonic microbiota ('Ruminococcus bicirculans') reveals two chromosomes and a selective capacity to utilize plant glucans.</title>
        <authorList>
            <consortium name="NISC Comparative Sequencing Program"/>
            <person name="Wegmann U."/>
            <person name="Louis P."/>
            <person name="Goesmann A."/>
            <person name="Henrissat B."/>
            <person name="Duncan S.H."/>
            <person name="Flint H.J."/>
        </authorList>
    </citation>
    <scope>NUCLEOTIDE SEQUENCE</scope>
    <source>
        <strain evidence="3">NBRC 107715</strain>
    </source>
</reference>
<dbReference type="SUPFAM" id="SSF53448">
    <property type="entry name" value="Nucleotide-diphospho-sugar transferases"/>
    <property type="match status" value="1"/>
</dbReference>
<dbReference type="InterPro" id="IPR029044">
    <property type="entry name" value="Nucleotide-diphossugar_trans"/>
</dbReference>
<keyword evidence="5" id="KW-1185">Reference proteome</keyword>
<reference evidence="2 4" key="3">
    <citation type="submission" date="2019-07" db="EMBL/GenBank/DDBJ databases">
        <title>Whole genome shotgun sequence of Methylobacterium oxalidis NBRC 107715.</title>
        <authorList>
            <person name="Hosoyama A."/>
            <person name="Uohara A."/>
            <person name="Ohji S."/>
            <person name="Ichikawa N."/>
        </authorList>
    </citation>
    <scope>NUCLEOTIDE SEQUENCE [LARGE SCALE GENOMIC DNA]</scope>
    <source>
        <strain evidence="2 4">NBRC 107715</strain>
    </source>
</reference>
<evidence type="ECO:0000313" key="2">
    <source>
        <dbReference type="EMBL" id="GEP04909.1"/>
    </source>
</evidence>
<dbReference type="Proteomes" id="UP001156856">
    <property type="component" value="Unassembled WGS sequence"/>
</dbReference>
<protein>
    <submittedName>
        <fullName evidence="2">Glycosyl hydrolase</fullName>
    </submittedName>
</protein>
<reference evidence="3" key="4">
    <citation type="submission" date="2023-01" db="EMBL/GenBank/DDBJ databases">
        <title>Draft genome sequence of Methylobacterium oxalidis strain NBRC 107715.</title>
        <authorList>
            <person name="Sun Q."/>
            <person name="Mori K."/>
        </authorList>
    </citation>
    <scope>NUCLEOTIDE SEQUENCE</scope>
    <source>
        <strain evidence="3">NBRC 107715</strain>
    </source>
</reference>
<dbReference type="PANTHER" id="PTHR48090">
    <property type="entry name" value="UNDECAPRENYL-PHOSPHATE 4-DEOXY-4-FORMAMIDO-L-ARABINOSE TRANSFERASE-RELATED"/>
    <property type="match status" value="1"/>
</dbReference>
<dbReference type="Gene3D" id="3.90.550.10">
    <property type="entry name" value="Spore Coat Polysaccharide Biosynthesis Protein SpsA, Chain A"/>
    <property type="match status" value="1"/>
</dbReference>
<name>A0A512J4X0_9HYPH</name>
<evidence type="ECO:0000259" key="1">
    <source>
        <dbReference type="Pfam" id="PF00535"/>
    </source>
</evidence>
<comment type="caution">
    <text evidence="2">The sequence shown here is derived from an EMBL/GenBank/DDBJ whole genome shotgun (WGS) entry which is preliminary data.</text>
</comment>
<evidence type="ECO:0000313" key="5">
    <source>
        <dbReference type="Proteomes" id="UP001156856"/>
    </source>
</evidence>
<dbReference type="EMBL" id="BJZU01000055">
    <property type="protein sequence ID" value="GEP04909.1"/>
    <property type="molecule type" value="Genomic_DNA"/>
</dbReference>
<dbReference type="Pfam" id="PF00535">
    <property type="entry name" value="Glycos_transf_2"/>
    <property type="match status" value="1"/>
</dbReference>
<dbReference type="RefSeq" id="WP_147026498.1">
    <property type="nucleotide sequence ID" value="NZ_BJZU01000055.1"/>
</dbReference>
<sequence>MADLALLSAIVPALDEETAIADVVAGLRAQGADEVIVVDGGSRDATVARAEAAGARVIAERRRGYGRAVRAGIAAARADAGVLLFVDGDGSDRLEAVPDLVGPIRRGEADFVHGSRILGPREPGALSPQQIAAGHVAGRLVRLAYGVDFTDMSPFRAIRRDSLDRLGMREETYGWNLEMLMRAAAAGLRCREVAAGQRTRRGGASKVSGDWRVASRAAWVIGRTFLRLCLALRREAKR</sequence>
<dbReference type="Proteomes" id="UP000321960">
    <property type="component" value="Unassembled WGS sequence"/>
</dbReference>
<dbReference type="InterPro" id="IPR001173">
    <property type="entry name" value="Glyco_trans_2-like"/>
</dbReference>
<dbReference type="AlphaFoldDB" id="A0A512J4X0"/>
<feature type="domain" description="Glycosyltransferase 2-like" evidence="1">
    <location>
        <begin position="8"/>
        <end position="166"/>
    </location>
</feature>
<dbReference type="InterPro" id="IPR050256">
    <property type="entry name" value="Glycosyltransferase_2"/>
</dbReference>
<gene>
    <name evidence="3" type="ORF">GCM10007888_54230</name>
    <name evidence="2" type="ORF">MOX02_29470</name>
</gene>
<dbReference type="OrthoDB" id="9811222at2"/>
<dbReference type="CDD" id="cd04179">
    <property type="entry name" value="DPM_DPG-synthase_like"/>
    <property type="match status" value="1"/>
</dbReference>
<accession>A0A512J4X0</accession>
<reference evidence="5" key="2">
    <citation type="journal article" date="2019" name="Int. J. Syst. Evol. Microbiol.">
        <title>The Global Catalogue of Microorganisms (GCM) 10K type strain sequencing project: providing services to taxonomists for standard genome sequencing and annotation.</title>
        <authorList>
            <consortium name="The Broad Institute Genomics Platform"/>
            <consortium name="The Broad Institute Genome Sequencing Center for Infectious Disease"/>
            <person name="Wu L."/>
            <person name="Ma J."/>
        </authorList>
    </citation>
    <scope>NUCLEOTIDE SEQUENCE [LARGE SCALE GENOMIC DNA]</scope>
    <source>
        <strain evidence="5">NBRC 107715</strain>
    </source>
</reference>
<evidence type="ECO:0000313" key="4">
    <source>
        <dbReference type="Proteomes" id="UP000321960"/>
    </source>
</evidence>
<dbReference type="PANTHER" id="PTHR48090:SF7">
    <property type="entry name" value="RFBJ PROTEIN"/>
    <property type="match status" value="1"/>
</dbReference>
<dbReference type="EMBL" id="BSPK01000109">
    <property type="protein sequence ID" value="GLS67040.1"/>
    <property type="molecule type" value="Genomic_DNA"/>
</dbReference>
<dbReference type="GO" id="GO:0016787">
    <property type="term" value="F:hydrolase activity"/>
    <property type="evidence" value="ECO:0007669"/>
    <property type="project" value="UniProtKB-KW"/>
</dbReference>